<dbReference type="Pfam" id="PF02776">
    <property type="entry name" value="TPP_enzyme_N"/>
    <property type="match status" value="1"/>
</dbReference>
<feature type="non-terminal residue" evidence="3">
    <location>
        <position position="118"/>
    </location>
</feature>
<dbReference type="EC" id="2.2.1.6" evidence="3"/>
<comment type="similarity">
    <text evidence="1">Belongs to the TPP enzyme family.</text>
</comment>
<evidence type="ECO:0000313" key="4">
    <source>
        <dbReference type="Proteomes" id="UP000750197"/>
    </source>
</evidence>
<dbReference type="Proteomes" id="UP000750197">
    <property type="component" value="Unassembled WGS sequence"/>
</dbReference>
<keyword evidence="3" id="KW-0808">Transferase</keyword>
<organism evidence="3 4">
    <name type="scientific">Candidatus Sysuiplasma superficiale</name>
    <dbReference type="NCBI Taxonomy" id="2823368"/>
    <lineage>
        <taxon>Archaea</taxon>
        <taxon>Methanobacteriati</taxon>
        <taxon>Thermoplasmatota</taxon>
        <taxon>Thermoplasmata</taxon>
        <taxon>Candidatus Sysuiplasmatales</taxon>
        <taxon>Candidatus Sysuiplasmataceae</taxon>
        <taxon>Candidatus Sysuiplasma</taxon>
    </lineage>
</organism>
<dbReference type="InterPro" id="IPR045229">
    <property type="entry name" value="TPP_enz"/>
</dbReference>
<evidence type="ECO:0000259" key="2">
    <source>
        <dbReference type="Pfam" id="PF02776"/>
    </source>
</evidence>
<comment type="caution">
    <text evidence="3">The sequence shown here is derived from an EMBL/GenBank/DDBJ whole genome shotgun (WGS) entry which is preliminary data.</text>
</comment>
<dbReference type="PANTHER" id="PTHR18968:SF13">
    <property type="entry name" value="ACETOLACTATE SYNTHASE CATALYTIC SUBUNIT, MITOCHONDRIAL"/>
    <property type="match status" value="1"/>
</dbReference>
<sequence length="118" mass="12236">MRGAKILVNTMTEHGVRTLFGIPGGANLPIYDELMESSIRSVLARHEGGAAHMADGYARVSGKPGVCLGTSGPGATNMITGLATAYMDSSPVVCLTGQVSTKVVGNDAFQESDSFDLM</sequence>
<name>A0A8J8CHI7_9ARCH</name>
<dbReference type="SUPFAM" id="SSF52518">
    <property type="entry name" value="Thiamin diphosphate-binding fold (THDP-binding)"/>
    <property type="match status" value="1"/>
</dbReference>
<dbReference type="GO" id="GO:0005948">
    <property type="term" value="C:acetolactate synthase complex"/>
    <property type="evidence" value="ECO:0007669"/>
    <property type="project" value="TreeGrafter"/>
</dbReference>
<dbReference type="GO" id="GO:0003984">
    <property type="term" value="F:acetolactate synthase activity"/>
    <property type="evidence" value="ECO:0007669"/>
    <property type="project" value="UniProtKB-EC"/>
</dbReference>
<dbReference type="Gene3D" id="3.40.50.970">
    <property type="match status" value="1"/>
</dbReference>
<dbReference type="GO" id="GO:0009099">
    <property type="term" value="P:L-valine biosynthetic process"/>
    <property type="evidence" value="ECO:0007669"/>
    <property type="project" value="TreeGrafter"/>
</dbReference>
<feature type="domain" description="Thiamine pyrophosphate enzyme N-terminal TPP-binding" evidence="2">
    <location>
        <begin position="1"/>
        <end position="115"/>
    </location>
</feature>
<dbReference type="CDD" id="cd07035">
    <property type="entry name" value="TPP_PYR_POX_like"/>
    <property type="match status" value="1"/>
</dbReference>
<dbReference type="GO" id="GO:0030976">
    <property type="term" value="F:thiamine pyrophosphate binding"/>
    <property type="evidence" value="ECO:0007669"/>
    <property type="project" value="InterPro"/>
</dbReference>
<evidence type="ECO:0000313" key="3">
    <source>
        <dbReference type="EMBL" id="MBX8643958.1"/>
    </source>
</evidence>
<dbReference type="PANTHER" id="PTHR18968">
    <property type="entry name" value="THIAMINE PYROPHOSPHATE ENZYMES"/>
    <property type="match status" value="1"/>
</dbReference>
<proteinExistence type="inferred from homology"/>
<gene>
    <name evidence="3" type="ORF">KIY12_04455</name>
</gene>
<dbReference type="GO" id="GO:0044272">
    <property type="term" value="P:sulfur compound biosynthetic process"/>
    <property type="evidence" value="ECO:0007669"/>
    <property type="project" value="UniProtKB-ARBA"/>
</dbReference>
<dbReference type="GO" id="GO:0050660">
    <property type="term" value="F:flavin adenine dinucleotide binding"/>
    <property type="evidence" value="ECO:0007669"/>
    <property type="project" value="TreeGrafter"/>
</dbReference>
<dbReference type="InterPro" id="IPR029061">
    <property type="entry name" value="THDP-binding"/>
</dbReference>
<evidence type="ECO:0000256" key="1">
    <source>
        <dbReference type="ARBA" id="ARBA00007812"/>
    </source>
</evidence>
<dbReference type="GO" id="GO:0009097">
    <property type="term" value="P:isoleucine biosynthetic process"/>
    <property type="evidence" value="ECO:0007669"/>
    <property type="project" value="TreeGrafter"/>
</dbReference>
<reference evidence="3" key="1">
    <citation type="submission" date="2021-05" db="EMBL/GenBank/DDBJ databases">
        <title>Genomic insights into ecological role and evolution of a novel Thermoplasmata order Candidatus Sysuiplasmatales.</title>
        <authorList>
            <person name="Yuan Y."/>
        </authorList>
    </citation>
    <scope>NUCLEOTIDE SEQUENCE</scope>
    <source>
        <strain evidence="3">TUT19-bin139</strain>
    </source>
</reference>
<dbReference type="InterPro" id="IPR012001">
    <property type="entry name" value="Thiamin_PyroP_enz_TPP-bd_dom"/>
</dbReference>
<accession>A0A8J8CHI7</accession>
<dbReference type="AlphaFoldDB" id="A0A8J8CHI7"/>
<dbReference type="EMBL" id="JAHEAC010000030">
    <property type="protein sequence ID" value="MBX8643958.1"/>
    <property type="molecule type" value="Genomic_DNA"/>
</dbReference>
<dbReference type="FunFam" id="3.40.50.970:FF:000007">
    <property type="entry name" value="Acetolactate synthase"/>
    <property type="match status" value="1"/>
</dbReference>
<protein>
    <submittedName>
        <fullName evidence="3">Acetolactate synthase large subunit</fullName>
        <ecNumber evidence="3">2.2.1.6</ecNumber>
    </submittedName>
</protein>